<dbReference type="InterPro" id="IPR006076">
    <property type="entry name" value="FAD-dep_OxRdtase"/>
</dbReference>
<keyword evidence="2 10" id="KW-0489">Methyltransferase</keyword>
<dbReference type="GO" id="GO:0004808">
    <property type="term" value="F:tRNA (5-methylaminomethyl-2-thiouridylate)(34)-methyltransferase activity"/>
    <property type="evidence" value="ECO:0007669"/>
    <property type="project" value="UniProtKB-EC"/>
</dbReference>
<keyword evidence="8 10" id="KW-0560">Oxidoreductase</keyword>
<dbReference type="NCBIfam" id="NF033855">
    <property type="entry name" value="tRNA_MNMC2"/>
    <property type="match status" value="1"/>
</dbReference>
<dbReference type="GO" id="GO:0005737">
    <property type="term" value="C:cytoplasm"/>
    <property type="evidence" value="ECO:0007669"/>
    <property type="project" value="UniProtKB-SubCell"/>
</dbReference>
<comment type="subcellular location">
    <subcellularLocation>
        <location evidence="10">Cytoplasm</location>
    </subcellularLocation>
</comment>
<gene>
    <name evidence="10" type="primary">mnmC</name>
    <name evidence="13" type="ORF">BKE30_03185</name>
</gene>
<evidence type="ECO:0000256" key="4">
    <source>
        <dbReference type="ARBA" id="ARBA00022679"/>
    </source>
</evidence>
<keyword evidence="4 10" id="KW-0808">Transferase</keyword>
<comment type="cofactor">
    <cofactor evidence="10">
        <name>FAD</name>
        <dbReference type="ChEBI" id="CHEBI:57692"/>
    </cofactor>
</comment>
<evidence type="ECO:0000256" key="10">
    <source>
        <dbReference type="HAMAP-Rule" id="MF_01102"/>
    </source>
</evidence>
<keyword evidence="3 10" id="KW-0285">Flavoprotein</keyword>
<evidence type="ECO:0000256" key="5">
    <source>
        <dbReference type="ARBA" id="ARBA00022691"/>
    </source>
</evidence>
<dbReference type="EC" id="2.1.1.61" evidence="10"/>
<evidence type="ECO:0000256" key="7">
    <source>
        <dbReference type="ARBA" id="ARBA00022827"/>
    </source>
</evidence>
<evidence type="ECO:0000256" key="2">
    <source>
        <dbReference type="ARBA" id="ARBA00022603"/>
    </source>
</evidence>
<name>A0A1S8CXV1_9GAMM</name>
<reference evidence="13 14" key="1">
    <citation type="submission" date="2016-10" db="EMBL/GenBank/DDBJ databases">
        <title>Draft Genome sequence of Alkanindiges sp. strain H1.</title>
        <authorList>
            <person name="Subhash Y."/>
            <person name="Lee S."/>
        </authorList>
    </citation>
    <scope>NUCLEOTIDE SEQUENCE [LARGE SCALE GENOMIC DNA]</scope>
    <source>
        <strain evidence="13 14">H1</strain>
    </source>
</reference>
<comment type="catalytic activity">
    <reaction evidence="10">
        <text>5-aminomethyl-2-thiouridine(34) in tRNA + S-adenosyl-L-methionine = 5-methylaminomethyl-2-thiouridine(34) in tRNA + S-adenosyl-L-homocysteine + H(+)</text>
        <dbReference type="Rhea" id="RHEA:19569"/>
        <dbReference type="Rhea" id="RHEA-COMP:10195"/>
        <dbReference type="Rhea" id="RHEA-COMP:10197"/>
        <dbReference type="ChEBI" id="CHEBI:15378"/>
        <dbReference type="ChEBI" id="CHEBI:57856"/>
        <dbReference type="ChEBI" id="CHEBI:59789"/>
        <dbReference type="ChEBI" id="CHEBI:74454"/>
        <dbReference type="ChEBI" id="CHEBI:74455"/>
        <dbReference type="EC" id="2.1.1.61"/>
    </reaction>
</comment>
<dbReference type="Gene3D" id="3.50.50.60">
    <property type="entry name" value="FAD/NAD(P)-binding domain"/>
    <property type="match status" value="1"/>
</dbReference>
<dbReference type="Pfam" id="PF01266">
    <property type="entry name" value="DAO"/>
    <property type="match status" value="1"/>
</dbReference>
<dbReference type="EMBL" id="MLCN01000008">
    <property type="protein sequence ID" value="ONG41465.1"/>
    <property type="molecule type" value="Genomic_DNA"/>
</dbReference>
<evidence type="ECO:0000259" key="12">
    <source>
        <dbReference type="Pfam" id="PF05430"/>
    </source>
</evidence>
<dbReference type="Proteomes" id="UP000192132">
    <property type="component" value="Unassembled WGS sequence"/>
</dbReference>
<dbReference type="InterPro" id="IPR008471">
    <property type="entry name" value="MnmC-like_methylTransf"/>
</dbReference>
<keyword evidence="14" id="KW-1185">Reference proteome</keyword>
<evidence type="ECO:0000256" key="6">
    <source>
        <dbReference type="ARBA" id="ARBA00022694"/>
    </source>
</evidence>
<evidence type="ECO:0000256" key="9">
    <source>
        <dbReference type="ARBA" id="ARBA00023268"/>
    </source>
</evidence>
<organism evidence="13 14">
    <name type="scientific">Alkanindiges hydrocarboniclasticus</name>
    <dbReference type="NCBI Taxonomy" id="1907941"/>
    <lineage>
        <taxon>Bacteria</taxon>
        <taxon>Pseudomonadati</taxon>
        <taxon>Pseudomonadota</taxon>
        <taxon>Gammaproteobacteria</taxon>
        <taxon>Moraxellales</taxon>
        <taxon>Moraxellaceae</taxon>
        <taxon>Alkanindiges</taxon>
    </lineage>
</organism>
<keyword evidence="1 10" id="KW-0963">Cytoplasm</keyword>
<dbReference type="AlphaFoldDB" id="A0A1S8CXV1"/>
<evidence type="ECO:0000259" key="11">
    <source>
        <dbReference type="Pfam" id="PF01266"/>
    </source>
</evidence>
<dbReference type="NCBIfam" id="TIGR03197">
    <property type="entry name" value="MnmC_Cterm"/>
    <property type="match status" value="1"/>
</dbReference>
<dbReference type="GO" id="GO:0002097">
    <property type="term" value="P:tRNA wobble base modification"/>
    <property type="evidence" value="ECO:0007669"/>
    <property type="project" value="UniProtKB-UniRule"/>
</dbReference>
<dbReference type="GO" id="GO:0050660">
    <property type="term" value="F:flavin adenine dinucleotide binding"/>
    <property type="evidence" value="ECO:0007669"/>
    <property type="project" value="UniProtKB-UniRule"/>
</dbReference>
<comment type="caution">
    <text evidence="13">The sequence shown here is derived from an EMBL/GenBank/DDBJ whole genome shotgun (WGS) entry which is preliminary data.</text>
</comment>
<dbReference type="InterPro" id="IPR036188">
    <property type="entry name" value="FAD/NAD-bd_sf"/>
</dbReference>
<feature type="region of interest" description="FAD-dependent cmnm(5)s(2)U34 oxidoreductase" evidence="10">
    <location>
        <begin position="314"/>
        <end position="688"/>
    </location>
</feature>
<keyword evidence="6 10" id="KW-0819">tRNA processing</keyword>
<feature type="domain" description="MnmC-like methyltransferase" evidence="12">
    <location>
        <begin position="125"/>
        <end position="246"/>
    </location>
</feature>
<dbReference type="InterPro" id="IPR047785">
    <property type="entry name" value="tRNA_MNMC2"/>
</dbReference>
<keyword evidence="9 10" id="KW-0511">Multifunctional enzyme</keyword>
<dbReference type="GO" id="GO:0032259">
    <property type="term" value="P:methylation"/>
    <property type="evidence" value="ECO:0007669"/>
    <property type="project" value="UniProtKB-KW"/>
</dbReference>
<comment type="function">
    <text evidence="10">Catalyzes the last two steps in the biosynthesis of 5-methylaminomethyl-2-thiouridine (mnm(5)s(2)U) at the wobble position (U34) in tRNA. Catalyzes the FAD-dependent demodification of cmnm(5)s(2)U34 to nm(5)s(2)U34, followed by the transfer of a methyl group from S-adenosyl-L-methionine to nm(5)s(2)U34, to form mnm(5)s(2)U34.</text>
</comment>
<dbReference type="EC" id="1.5.-.-" evidence="10"/>
<keyword evidence="5 10" id="KW-0949">S-adenosyl-L-methionine</keyword>
<dbReference type="Gene3D" id="3.30.9.10">
    <property type="entry name" value="D-Amino Acid Oxidase, subunit A, domain 2"/>
    <property type="match status" value="1"/>
</dbReference>
<dbReference type="PANTHER" id="PTHR13847">
    <property type="entry name" value="SARCOSINE DEHYDROGENASE-RELATED"/>
    <property type="match status" value="1"/>
</dbReference>
<proteinExistence type="inferred from homology"/>
<evidence type="ECO:0000313" key="13">
    <source>
        <dbReference type="EMBL" id="ONG41465.1"/>
    </source>
</evidence>
<dbReference type="RefSeq" id="WP_076877223.1">
    <property type="nucleotide sequence ID" value="NZ_MLCN01000008.1"/>
</dbReference>
<dbReference type="Gene3D" id="3.40.50.150">
    <property type="entry name" value="Vaccinia Virus protein VP39"/>
    <property type="match status" value="1"/>
</dbReference>
<dbReference type="GO" id="GO:0016645">
    <property type="term" value="F:oxidoreductase activity, acting on the CH-NH group of donors"/>
    <property type="evidence" value="ECO:0007669"/>
    <property type="project" value="InterPro"/>
</dbReference>
<dbReference type="STRING" id="1907941.BKE30_03185"/>
<keyword evidence="7 10" id="KW-0274">FAD</keyword>
<dbReference type="InterPro" id="IPR017610">
    <property type="entry name" value="tRNA_S-uridine_synth_MnmC_C"/>
</dbReference>
<dbReference type="PANTHER" id="PTHR13847:SF283">
    <property type="entry name" value="TRNA 5-METHYLAMINOMETHYL-2-THIOURIDINE BIOSYNTHESIS BIFUNCTIONAL PROTEIN MNMC"/>
    <property type="match status" value="1"/>
</dbReference>
<evidence type="ECO:0000313" key="14">
    <source>
        <dbReference type="Proteomes" id="UP000192132"/>
    </source>
</evidence>
<accession>A0A1S8CXV1</accession>
<comment type="similarity">
    <text evidence="10">In the N-terminal section; belongs to the methyltransferase superfamily. tRNA (mnm(5)s(2)U34)-methyltransferase family.</text>
</comment>
<dbReference type="SUPFAM" id="SSF51905">
    <property type="entry name" value="FAD/NAD(P)-binding domain"/>
    <property type="match status" value="1"/>
</dbReference>
<comment type="similarity">
    <text evidence="10">In the C-terminal section; belongs to the DAO family.</text>
</comment>
<dbReference type="InterPro" id="IPR029063">
    <property type="entry name" value="SAM-dependent_MTases_sf"/>
</dbReference>
<dbReference type="InterPro" id="IPR023032">
    <property type="entry name" value="tRNA_MAMT_biosynth_bifunc_MnmC"/>
</dbReference>
<protein>
    <recommendedName>
        <fullName evidence="10">tRNA 5-methylaminomethyl-2-thiouridine biosynthesis bifunctional protein MnmC</fullName>
        <shortName evidence="10">tRNA mnm(5)s(2)U biosynthesis bifunctional protein</shortName>
    </recommendedName>
    <domain>
        <recommendedName>
            <fullName evidence="10">tRNA (mnm(5)s(2)U34)-methyltransferase</fullName>
            <ecNumber evidence="10">2.1.1.61</ecNumber>
        </recommendedName>
    </domain>
    <domain>
        <recommendedName>
            <fullName evidence="10">FAD-dependent cmnm(5)s(2)U34 oxidoreductase</fullName>
            <ecNumber evidence="10">1.5.-.-</ecNumber>
        </recommendedName>
    </domain>
</protein>
<dbReference type="HAMAP" id="MF_01102">
    <property type="entry name" value="MnmC"/>
    <property type="match status" value="1"/>
</dbReference>
<sequence length="688" mass="75272">MPVPSSLTAPILYADLDWIVEDGVEIPVSRQFGDVYFSKANGLAETRHVFLQGNELSGRLAQLQSHQYFCVGETGFGTGLNILALWQLWQQCRPNNHSRLHVITVEKFPLSHNDLQRALAAWPDLAHLSSQLIAQYPPALPGCHRLVFADERFSIDLWLGDATDCLPVIQSSHAVDAWFMDGFAPKCNPELWQENILKHLIRLSGPGTTFASFSVAGVVKQGLRQFGIKVTRPAGFGRKREMLKAWWPALGKNQALLDPSARPKAMLEVQEIETINNLFPSASPKAMPEVQGLEIRDQQVILKPTKTLPKIAIIGAGIAGLSMAHALASRGYACDLYDQEQPLAGASGNPRALLAPKLVSLSKFAGNLLNLGCLFSLRYWQQFAHVVEKTGMLHMLDKRAEQELEKASAYHHDIIEGLSASQSSAHLPSETSGTWSGIWFKQAGLLNPHALAQVILKNPAIQYSQAEIVQIKAVEESLGETSVIAPPLTASQWQLINSQQEILGRYDHVVICSALNSSLLCDSLPILKPIRGQVSWFIKPGNLAALPMPMTYGGYMAQLNQPEHEATVLLGASFIRQDAKTDIRLADHQHNLDLITAIAPALADRFPAITTWQGRAAIRAQSPDYLPLAGQIAGYAGLWTLTGLGSKGFSFAPLCAELLCAQLLGEAWPLSAHIATGIDPNRFVQARK</sequence>
<evidence type="ECO:0000256" key="8">
    <source>
        <dbReference type="ARBA" id="ARBA00023002"/>
    </source>
</evidence>
<feature type="domain" description="FAD dependent oxidoreductase" evidence="11">
    <location>
        <begin position="310"/>
        <end position="661"/>
    </location>
</feature>
<feature type="region of interest" description="tRNA (mnm(5)s(2)U34)-methyltransferase" evidence="10">
    <location>
        <begin position="1"/>
        <end position="248"/>
    </location>
</feature>
<evidence type="ECO:0000256" key="1">
    <source>
        <dbReference type="ARBA" id="ARBA00022490"/>
    </source>
</evidence>
<dbReference type="Pfam" id="PF05430">
    <property type="entry name" value="Methyltransf_30"/>
    <property type="match status" value="1"/>
</dbReference>
<evidence type="ECO:0000256" key="3">
    <source>
        <dbReference type="ARBA" id="ARBA00022630"/>
    </source>
</evidence>